<dbReference type="EC" id="3.5.1.87" evidence="2"/>
<keyword evidence="1 2" id="KW-0378">Hydrolase</keyword>
<dbReference type="PANTHER" id="PTHR32494">
    <property type="entry name" value="ALLANTOATE DEIMINASE-RELATED"/>
    <property type="match status" value="1"/>
</dbReference>
<dbReference type="InterPro" id="IPR036264">
    <property type="entry name" value="Bact_exopeptidase_dim_dom"/>
</dbReference>
<evidence type="ECO:0000313" key="2">
    <source>
        <dbReference type="EMBL" id="MPM96860.1"/>
    </source>
</evidence>
<dbReference type="AlphaFoldDB" id="A0A645E4Z3"/>
<reference evidence="2" key="1">
    <citation type="submission" date="2019-08" db="EMBL/GenBank/DDBJ databases">
        <authorList>
            <person name="Kucharzyk K."/>
            <person name="Murdoch R.W."/>
            <person name="Higgins S."/>
            <person name="Loffler F."/>
        </authorList>
    </citation>
    <scope>NUCLEOTIDE SEQUENCE</scope>
</reference>
<protein>
    <submittedName>
        <fullName evidence="2">N-carbamoyl-L-amino acid hydrolase</fullName>
        <ecNumber evidence="2">3.5.1.87</ecNumber>
    </submittedName>
</protein>
<dbReference type="Pfam" id="PF01546">
    <property type="entry name" value="Peptidase_M20"/>
    <property type="match status" value="1"/>
</dbReference>
<sequence>MTVKLDEMVKSGQYGALLANVGRFDTAPNLVNIVASEAVITIDLRNPEEDAIQRASADLLAYCREVEQRTGVTITSEITAHTPPVQFYDEVMDEVEATANRFGLSNRRIMSGAGHDAGEMAAICPTGMVFVPGKYDGISHNPREYSTPKACADGINVLFQCAVSFANRS</sequence>
<comment type="caution">
    <text evidence="2">The sequence shown here is derived from an EMBL/GenBank/DDBJ whole genome shotgun (WGS) entry which is preliminary data.</text>
</comment>
<proteinExistence type="predicted"/>
<dbReference type="InterPro" id="IPR002933">
    <property type="entry name" value="Peptidase_M20"/>
</dbReference>
<accession>A0A645E4Z3</accession>
<evidence type="ECO:0000256" key="1">
    <source>
        <dbReference type="ARBA" id="ARBA00022801"/>
    </source>
</evidence>
<dbReference type="SUPFAM" id="SSF53187">
    <property type="entry name" value="Zn-dependent exopeptidases"/>
    <property type="match status" value="1"/>
</dbReference>
<gene>
    <name evidence="2" type="primary">amaB_9</name>
    <name evidence="2" type="ORF">SDC9_144025</name>
</gene>
<dbReference type="SUPFAM" id="SSF55031">
    <property type="entry name" value="Bacterial exopeptidase dimerisation domain"/>
    <property type="match status" value="1"/>
</dbReference>
<dbReference type="EMBL" id="VSSQ01043196">
    <property type="protein sequence ID" value="MPM96860.1"/>
    <property type="molecule type" value="Genomic_DNA"/>
</dbReference>
<organism evidence="2">
    <name type="scientific">bioreactor metagenome</name>
    <dbReference type="NCBI Taxonomy" id="1076179"/>
    <lineage>
        <taxon>unclassified sequences</taxon>
        <taxon>metagenomes</taxon>
        <taxon>ecological metagenomes</taxon>
    </lineage>
</organism>
<dbReference type="PANTHER" id="PTHR32494:SF5">
    <property type="entry name" value="ALLANTOATE AMIDOHYDROLASE"/>
    <property type="match status" value="1"/>
</dbReference>
<name>A0A645E4Z3_9ZZZZ</name>
<dbReference type="InterPro" id="IPR010158">
    <property type="entry name" value="Amidase_Cbmase"/>
</dbReference>
<dbReference type="GO" id="GO:0050538">
    <property type="term" value="F:N-carbamoyl-L-amino-acid hydrolase activity"/>
    <property type="evidence" value="ECO:0007669"/>
    <property type="project" value="UniProtKB-EC"/>
</dbReference>
<dbReference type="GO" id="GO:0016813">
    <property type="term" value="F:hydrolase activity, acting on carbon-nitrogen (but not peptide) bonds, in linear amidines"/>
    <property type="evidence" value="ECO:0007669"/>
    <property type="project" value="InterPro"/>
</dbReference>
<dbReference type="Gene3D" id="3.40.630.10">
    <property type="entry name" value="Zn peptidases"/>
    <property type="match status" value="1"/>
</dbReference>